<dbReference type="Gene3D" id="3.40.50.1000">
    <property type="entry name" value="HAD superfamily/HAD-like"/>
    <property type="match status" value="1"/>
</dbReference>
<dbReference type="EMBL" id="CP009933">
    <property type="protein sequence ID" value="AKA69501.1"/>
    <property type="molecule type" value="Genomic_DNA"/>
</dbReference>
<dbReference type="KEGG" id="csq:CSCA_2376"/>
<dbReference type="Gene3D" id="3.30.1240.10">
    <property type="match status" value="1"/>
</dbReference>
<dbReference type="GO" id="GO:0016791">
    <property type="term" value="F:phosphatase activity"/>
    <property type="evidence" value="ECO:0007669"/>
    <property type="project" value="TreeGrafter"/>
</dbReference>
<dbReference type="SUPFAM" id="SSF56784">
    <property type="entry name" value="HAD-like"/>
    <property type="match status" value="1"/>
</dbReference>
<dbReference type="RefSeq" id="WP_029160263.1">
    <property type="nucleotide sequence ID" value="NZ_CP009933.1"/>
</dbReference>
<dbReference type="InterPro" id="IPR023214">
    <property type="entry name" value="HAD_sf"/>
</dbReference>
<dbReference type="NCBIfam" id="TIGR01484">
    <property type="entry name" value="HAD-SF-IIB"/>
    <property type="match status" value="1"/>
</dbReference>
<dbReference type="GO" id="GO:0005829">
    <property type="term" value="C:cytosol"/>
    <property type="evidence" value="ECO:0007669"/>
    <property type="project" value="TreeGrafter"/>
</dbReference>
<organism evidence="1 2">
    <name type="scientific">Clostridium scatologenes</name>
    <dbReference type="NCBI Taxonomy" id="1548"/>
    <lineage>
        <taxon>Bacteria</taxon>
        <taxon>Bacillati</taxon>
        <taxon>Bacillota</taxon>
        <taxon>Clostridia</taxon>
        <taxon>Eubacteriales</taxon>
        <taxon>Clostridiaceae</taxon>
        <taxon>Clostridium</taxon>
    </lineage>
</organism>
<protein>
    <submittedName>
        <fullName evidence="1">Cof-like hydrolase</fullName>
    </submittedName>
</protein>
<keyword evidence="1" id="KW-0378">Hydrolase</keyword>
<dbReference type="NCBIfam" id="TIGR00099">
    <property type="entry name" value="Cof-subfamily"/>
    <property type="match status" value="1"/>
</dbReference>
<dbReference type="InterPro" id="IPR000150">
    <property type="entry name" value="Cof"/>
</dbReference>
<evidence type="ECO:0000313" key="1">
    <source>
        <dbReference type="EMBL" id="AKA69501.1"/>
    </source>
</evidence>
<dbReference type="Pfam" id="PF08282">
    <property type="entry name" value="Hydrolase_3"/>
    <property type="match status" value="1"/>
</dbReference>
<dbReference type="GO" id="GO:0000287">
    <property type="term" value="F:magnesium ion binding"/>
    <property type="evidence" value="ECO:0007669"/>
    <property type="project" value="TreeGrafter"/>
</dbReference>
<dbReference type="HOGENOM" id="CLU_044146_0_1_9"/>
<dbReference type="PANTHER" id="PTHR10000">
    <property type="entry name" value="PHOSPHOSERINE PHOSPHATASE"/>
    <property type="match status" value="1"/>
</dbReference>
<dbReference type="SFLD" id="SFLDG01144">
    <property type="entry name" value="C2.B.4:_PGP_Like"/>
    <property type="match status" value="1"/>
</dbReference>
<name>A0A0E3GR09_CLOSL</name>
<dbReference type="Proteomes" id="UP000033115">
    <property type="component" value="Chromosome"/>
</dbReference>
<keyword evidence="2" id="KW-1185">Reference proteome</keyword>
<dbReference type="SFLD" id="SFLDG01140">
    <property type="entry name" value="C2.B:_Phosphomannomutase_and_P"/>
    <property type="match status" value="1"/>
</dbReference>
<reference evidence="1 2" key="1">
    <citation type="journal article" date="2015" name="J. Biotechnol.">
        <title>Complete genome sequence of a malodorant-producing acetogen, Clostridium scatologenes ATCC 25775(T).</title>
        <authorList>
            <person name="Zhu Z."/>
            <person name="Guo T."/>
            <person name="Zheng H."/>
            <person name="Song T."/>
            <person name="Ouyang P."/>
            <person name="Xie J."/>
        </authorList>
    </citation>
    <scope>NUCLEOTIDE SEQUENCE [LARGE SCALE GENOMIC DNA]</scope>
    <source>
        <strain evidence="1 2">ATCC 25775</strain>
    </source>
</reference>
<evidence type="ECO:0000313" key="2">
    <source>
        <dbReference type="Proteomes" id="UP000033115"/>
    </source>
</evidence>
<dbReference type="CDD" id="cd07516">
    <property type="entry name" value="HAD_Pase"/>
    <property type="match status" value="1"/>
</dbReference>
<dbReference type="PROSITE" id="PS01229">
    <property type="entry name" value="COF_2"/>
    <property type="match status" value="1"/>
</dbReference>
<dbReference type="STRING" id="1548.CSCA_2376"/>
<dbReference type="InterPro" id="IPR036412">
    <property type="entry name" value="HAD-like_sf"/>
</dbReference>
<accession>A0A0E3GR09</accession>
<dbReference type="AlphaFoldDB" id="A0A0E3GR09"/>
<gene>
    <name evidence="1" type="ORF">CSCA_2376</name>
</gene>
<dbReference type="SFLD" id="SFLDS00003">
    <property type="entry name" value="Haloacid_Dehalogenase"/>
    <property type="match status" value="1"/>
</dbReference>
<sequence length="267" mass="29750">MYKLLAVDMDGTLLNNNRIISKENKEAIKKAVKKGVNVVITSGRGLKGLDNFLDEVNLRGENRYLIANNGGTIYRTSNFECIAYKGLRGKDLIKAHTLSNKVGLNMIAYTHEGPIAAEKSEFTKFEAEYVGTPVKIVNFDLDIEDNDEITKILFSQTEELLDKKMLELPKEFYTEYNVVKTMPIVLEVMNKNCNKGYGVKVLADKLGIKKEEIMCIGDQANDVEMLTYAGLGVAMGNAIEEIKSIAQYVTSDNDDDGVAKAIKKFIL</sequence>
<dbReference type="PROSITE" id="PS01228">
    <property type="entry name" value="COF_1"/>
    <property type="match status" value="1"/>
</dbReference>
<proteinExistence type="predicted"/>
<dbReference type="PANTHER" id="PTHR10000:SF8">
    <property type="entry name" value="HAD SUPERFAMILY HYDROLASE-LIKE, TYPE 3"/>
    <property type="match status" value="1"/>
</dbReference>
<dbReference type="InterPro" id="IPR006379">
    <property type="entry name" value="HAD-SF_hydro_IIB"/>
</dbReference>